<proteinExistence type="predicted"/>
<keyword evidence="1" id="KW-0808">Transferase</keyword>
<dbReference type="GO" id="GO:0016301">
    <property type="term" value="F:kinase activity"/>
    <property type="evidence" value="ECO:0007669"/>
    <property type="project" value="UniProtKB-KW"/>
</dbReference>
<reference evidence="1" key="1">
    <citation type="submission" date="2015-12" db="EMBL/GenBank/DDBJ databases">
        <title>Update maize B73 reference genome by single molecule sequencing technologies.</title>
        <authorList>
            <consortium name="Maize Genome Sequencing Project"/>
            <person name="Ware D."/>
        </authorList>
    </citation>
    <scope>NUCLEOTIDE SEQUENCE</scope>
    <source>
        <tissue evidence="1">Seedling</tissue>
    </source>
</reference>
<dbReference type="AlphaFoldDB" id="A0A1D6Q498"/>
<gene>
    <name evidence="1" type="ORF">ZEAMMB73_Zm00001d050970</name>
</gene>
<accession>A0A1D6Q498</accession>
<sequence length="88" mass="10175">MINMIRVMWYRRGTIGLQKLYWVSIVSIEKLFLVQLDLVIFYDCVDLVQDMDGVTHVISGVLVVFLLSFARYVNGTLASFGMYKYQGI</sequence>
<dbReference type="EMBL" id="CM000780">
    <property type="protein sequence ID" value="AQK53380.1"/>
    <property type="molecule type" value="Genomic_DNA"/>
</dbReference>
<protein>
    <submittedName>
        <fullName evidence="1">Serine/threonine-protein kinase AFC2</fullName>
    </submittedName>
</protein>
<evidence type="ECO:0000313" key="1">
    <source>
        <dbReference type="EMBL" id="AQK53380.1"/>
    </source>
</evidence>
<organism evidence="1">
    <name type="scientific">Zea mays</name>
    <name type="common">Maize</name>
    <dbReference type="NCBI Taxonomy" id="4577"/>
    <lineage>
        <taxon>Eukaryota</taxon>
        <taxon>Viridiplantae</taxon>
        <taxon>Streptophyta</taxon>
        <taxon>Embryophyta</taxon>
        <taxon>Tracheophyta</taxon>
        <taxon>Spermatophyta</taxon>
        <taxon>Magnoliopsida</taxon>
        <taxon>Liliopsida</taxon>
        <taxon>Poales</taxon>
        <taxon>Poaceae</taxon>
        <taxon>PACMAD clade</taxon>
        <taxon>Panicoideae</taxon>
        <taxon>Andropogonodae</taxon>
        <taxon>Andropogoneae</taxon>
        <taxon>Tripsacinae</taxon>
        <taxon>Zea</taxon>
    </lineage>
</organism>
<name>A0A1D6Q498_MAIZE</name>
<keyword evidence="1" id="KW-0418">Kinase</keyword>